<evidence type="ECO:0000313" key="3">
    <source>
        <dbReference type="Proteomes" id="UP000289340"/>
    </source>
</evidence>
<dbReference type="AlphaFoldDB" id="A0A445IV58"/>
<feature type="region of interest" description="Disordered" evidence="1">
    <location>
        <begin position="110"/>
        <end position="179"/>
    </location>
</feature>
<accession>A0A445IV58</accession>
<dbReference type="PANTHER" id="PTHR31903:SF6">
    <property type="entry name" value="F12F1.11-RELATED"/>
    <property type="match status" value="1"/>
</dbReference>
<feature type="compositionally biased region" description="Low complexity" evidence="1">
    <location>
        <begin position="129"/>
        <end position="138"/>
    </location>
</feature>
<proteinExistence type="predicted"/>
<feature type="compositionally biased region" description="Basic and acidic residues" evidence="1">
    <location>
        <begin position="139"/>
        <end position="154"/>
    </location>
</feature>
<evidence type="ECO:0000256" key="1">
    <source>
        <dbReference type="SAM" id="MobiDB-lite"/>
    </source>
</evidence>
<sequence length="210" mass="23269">MKKLYHKGTVHPSPPLISDQLSLLPAAILTLAAALSPEDREVLSYLISCSSSTFSGYSRRKTAAETDHSPSFSCSCFCCYTGYWVRWDESPNRQLIHEIIDAYEDSLAQKGNKSKKNGKGKKEKRNNKKGCSTTTSTNHTHEHAHSSELKRSELESSPSRDSAESEPVVEIHTNNISGGESCEGVVVEEKGSVRRFMSFVGERIWGAWGQ</sequence>
<feature type="compositionally biased region" description="Basic residues" evidence="1">
    <location>
        <begin position="112"/>
        <end position="128"/>
    </location>
</feature>
<organism evidence="2 3">
    <name type="scientific">Glycine soja</name>
    <name type="common">Wild soybean</name>
    <dbReference type="NCBI Taxonomy" id="3848"/>
    <lineage>
        <taxon>Eukaryota</taxon>
        <taxon>Viridiplantae</taxon>
        <taxon>Streptophyta</taxon>
        <taxon>Embryophyta</taxon>
        <taxon>Tracheophyta</taxon>
        <taxon>Spermatophyta</taxon>
        <taxon>Magnoliopsida</taxon>
        <taxon>eudicotyledons</taxon>
        <taxon>Gunneridae</taxon>
        <taxon>Pentapetalae</taxon>
        <taxon>rosids</taxon>
        <taxon>fabids</taxon>
        <taxon>Fabales</taxon>
        <taxon>Fabaceae</taxon>
        <taxon>Papilionoideae</taxon>
        <taxon>50 kb inversion clade</taxon>
        <taxon>NPAAA clade</taxon>
        <taxon>indigoferoid/millettioid clade</taxon>
        <taxon>Phaseoleae</taxon>
        <taxon>Glycine</taxon>
        <taxon>Glycine subgen. Soja</taxon>
    </lineage>
</organism>
<dbReference type="PANTHER" id="PTHR31903">
    <property type="entry name" value="F12F1.11-RELATED"/>
    <property type="match status" value="1"/>
</dbReference>
<dbReference type="Proteomes" id="UP000289340">
    <property type="component" value="Chromosome 9"/>
</dbReference>
<dbReference type="EMBL" id="QZWG01000009">
    <property type="protein sequence ID" value="RZB90037.1"/>
    <property type="molecule type" value="Genomic_DNA"/>
</dbReference>
<reference evidence="2 3" key="1">
    <citation type="submission" date="2018-09" db="EMBL/GenBank/DDBJ databases">
        <title>A high-quality reference genome of wild soybean provides a powerful tool to mine soybean genomes.</title>
        <authorList>
            <person name="Xie M."/>
            <person name="Chung C.Y.L."/>
            <person name="Li M.-W."/>
            <person name="Wong F.-L."/>
            <person name="Chan T.-F."/>
            <person name="Lam H.-M."/>
        </authorList>
    </citation>
    <scope>NUCLEOTIDE SEQUENCE [LARGE SCALE GENOMIC DNA]</scope>
    <source>
        <strain evidence="3">cv. W05</strain>
        <tissue evidence="2">Hypocotyl of etiolated seedlings</tissue>
    </source>
</reference>
<name>A0A445IV58_GLYSO</name>
<keyword evidence="3" id="KW-1185">Reference proteome</keyword>
<gene>
    <name evidence="2" type="ORF">D0Y65_022825</name>
</gene>
<dbReference type="Gramene" id="XM_028392880.1">
    <property type="protein sequence ID" value="XP_028248681.1"/>
    <property type="gene ID" value="LOC114425901"/>
</dbReference>
<comment type="caution">
    <text evidence="2">The sequence shown here is derived from an EMBL/GenBank/DDBJ whole genome shotgun (WGS) entry which is preliminary data.</text>
</comment>
<protein>
    <submittedName>
        <fullName evidence="2">Uncharacterized protein</fullName>
    </submittedName>
</protein>
<evidence type="ECO:0000313" key="2">
    <source>
        <dbReference type="EMBL" id="RZB90037.1"/>
    </source>
</evidence>